<dbReference type="RefSeq" id="WP_012461033.1">
    <property type="nucleotide sequence ID" value="NC_010793.1"/>
</dbReference>
<sequence>MAQGQLEIKEDLNSIEKKDFDLVNTALDFYICDIMGRFKDVLEPDV</sequence>
<reference evidence="2" key="1">
    <citation type="journal article" date="2008" name="DNA Res.">
        <title>The whole-genome sequencing of the obligate intracellular bacterium Orientia tsutsugamushi revealed massive gene amplification during reductive genome evolution.</title>
        <authorList>
            <person name="Nakayama K."/>
            <person name="Yamashita A."/>
            <person name="Kurokawa K."/>
            <person name="Morimoto T."/>
            <person name="Ogawa M."/>
            <person name="Fukuhara M."/>
            <person name="Urakami H."/>
            <person name="Ohnishi M."/>
            <person name="Uchiyama I."/>
            <person name="Ogura Y."/>
            <person name="Ooka T."/>
            <person name="Oshima K."/>
            <person name="Tamura A."/>
            <person name="Hattori M."/>
            <person name="Hayashi T."/>
        </authorList>
    </citation>
    <scope>NUCLEOTIDE SEQUENCE [LARGE SCALE GENOMIC DNA]</scope>
    <source>
        <strain evidence="2">Ikeda</strain>
    </source>
</reference>
<dbReference type="HOGENOM" id="CLU_3186585_0_0_5"/>
<dbReference type="EMBL" id="AP008981">
    <property type="protein sequence ID" value="BAG39806.1"/>
    <property type="molecule type" value="Genomic_DNA"/>
</dbReference>
<evidence type="ECO:0000313" key="1">
    <source>
        <dbReference type="EMBL" id="BAG39806.1"/>
    </source>
</evidence>
<dbReference type="Proteomes" id="UP000001033">
    <property type="component" value="Chromosome"/>
</dbReference>
<accession>B3CQB0</accession>
<name>B3CQB0_ORITI</name>
<gene>
    <name evidence="1" type="ordered locus">OTT_0348</name>
</gene>
<dbReference type="AlphaFoldDB" id="B3CQB0"/>
<protein>
    <submittedName>
        <fullName evidence="1">Uncharacterized protein</fullName>
    </submittedName>
</protein>
<proteinExistence type="predicted"/>
<evidence type="ECO:0000313" key="2">
    <source>
        <dbReference type="Proteomes" id="UP000001033"/>
    </source>
</evidence>
<dbReference type="KEGG" id="ott:OTT_0348"/>
<organism evidence="1 2">
    <name type="scientific">Orientia tsutsugamushi (strain Ikeda)</name>
    <name type="common">Rickettsia tsutsugamushi</name>
    <dbReference type="NCBI Taxonomy" id="334380"/>
    <lineage>
        <taxon>Bacteria</taxon>
        <taxon>Pseudomonadati</taxon>
        <taxon>Pseudomonadota</taxon>
        <taxon>Alphaproteobacteria</taxon>
        <taxon>Rickettsiales</taxon>
        <taxon>Rickettsiaceae</taxon>
        <taxon>Rickettsieae</taxon>
        <taxon>Orientia</taxon>
    </lineage>
</organism>